<evidence type="ECO:0000313" key="2">
    <source>
        <dbReference type="EMBL" id="POM63865.1"/>
    </source>
</evidence>
<proteinExistence type="predicted"/>
<dbReference type="AlphaFoldDB" id="A0A2P4XE97"/>
<dbReference type="Proteomes" id="UP000237271">
    <property type="component" value="Unassembled WGS sequence"/>
</dbReference>
<protein>
    <submittedName>
        <fullName evidence="2">CMGC/MAPK protein kinase</fullName>
    </submittedName>
</protein>
<feature type="region of interest" description="Disordered" evidence="1">
    <location>
        <begin position="241"/>
        <end position="347"/>
    </location>
</feature>
<gene>
    <name evidence="2" type="ORF">PHPALM_20684</name>
</gene>
<dbReference type="GO" id="GO:0016301">
    <property type="term" value="F:kinase activity"/>
    <property type="evidence" value="ECO:0007669"/>
    <property type="project" value="UniProtKB-KW"/>
</dbReference>
<comment type="caution">
    <text evidence="2">The sequence shown here is derived from an EMBL/GenBank/DDBJ whole genome shotgun (WGS) entry which is preliminary data.</text>
</comment>
<sequence>MDLRALIVKEVDNHRKLAINFLTLRNPNLKVHQYPAPLLQQFQVTPVLESAKFTQVYDKHENKVKNTKKMLTSNGAKQIVLRLVQIASALGPLVNPLYRDSKNPTFGSQISKNMFVSLRLKQPSRVSPPEDDETKSGSKIQVAPIYPQLTTTNTAKYENGTPATQVEVPKPYIRTSLSARSARGHSYKTMRDINGLSRGNFSAYSTDPTPGSDAIATAIALTKRSKALIATLAVSAKMVPGSNSTHCEAWKTKQDRDPEHSLSSSSSSSASSHPSPPKYDTPDSKLCTAVSRSNRPGSAMLLTKRKNTKPDESVSATIAIGRPRRVSSAGPTRSKSRPLPVTGSFTARNNNTYVGSINSLIQAQRSNNGQSLADSANNMLANMSQSREQELYDSRVENAPSGSQLNPQRSTSKLPEADTMGKRHPVKRLTVPKSPKFSVMSWQKKTNGSVGYAPGILR</sequence>
<feature type="compositionally biased region" description="Basic and acidic residues" evidence="1">
    <location>
        <begin position="387"/>
        <end position="396"/>
    </location>
</feature>
<feature type="compositionally biased region" description="Polar residues" evidence="1">
    <location>
        <begin position="400"/>
        <end position="413"/>
    </location>
</feature>
<dbReference type="OrthoDB" id="192887at2759"/>
<organism evidence="2 3">
    <name type="scientific">Phytophthora palmivora</name>
    <dbReference type="NCBI Taxonomy" id="4796"/>
    <lineage>
        <taxon>Eukaryota</taxon>
        <taxon>Sar</taxon>
        <taxon>Stramenopiles</taxon>
        <taxon>Oomycota</taxon>
        <taxon>Peronosporomycetes</taxon>
        <taxon>Peronosporales</taxon>
        <taxon>Peronosporaceae</taxon>
        <taxon>Phytophthora</taxon>
    </lineage>
</organism>
<keyword evidence="3" id="KW-1185">Reference proteome</keyword>
<name>A0A2P4XE97_9STRA</name>
<feature type="compositionally biased region" description="Basic and acidic residues" evidence="1">
    <location>
        <begin position="248"/>
        <end position="260"/>
    </location>
</feature>
<keyword evidence="2" id="KW-0418">Kinase</keyword>
<evidence type="ECO:0000256" key="1">
    <source>
        <dbReference type="SAM" id="MobiDB-lite"/>
    </source>
</evidence>
<evidence type="ECO:0000313" key="3">
    <source>
        <dbReference type="Proteomes" id="UP000237271"/>
    </source>
</evidence>
<feature type="compositionally biased region" description="Low complexity" evidence="1">
    <location>
        <begin position="261"/>
        <end position="273"/>
    </location>
</feature>
<keyword evidence="2" id="KW-0808">Transferase</keyword>
<dbReference type="EMBL" id="NCKW01011277">
    <property type="protein sequence ID" value="POM63865.1"/>
    <property type="molecule type" value="Genomic_DNA"/>
</dbReference>
<feature type="region of interest" description="Disordered" evidence="1">
    <location>
        <begin position="386"/>
        <end position="437"/>
    </location>
</feature>
<accession>A0A2P4XE97</accession>
<reference evidence="2 3" key="1">
    <citation type="journal article" date="2017" name="Genome Biol. Evol.">
        <title>Phytophthora megakarya and P. palmivora, closely related causal agents of cacao black pod rot, underwent increases in genome sizes and gene numbers by different mechanisms.</title>
        <authorList>
            <person name="Ali S.S."/>
            <person name="Shao J."/>
            <person name="Lary D.J."/>
            <person name="Kronmiller B."/>
            <person name="Shen D."/>
            <person name="Strem M.D."/>
            <person name="Amoako-Attah I."/>
            <person name="Akrofi A.Y."/>
            <person name="Begoude B.A."/>
            <person name="Ten Hoopen G.M."/>
            <person name="Coulibaly K."/>
            <person name="Kebe B.I."/>
            <person name="Melnick R.L."/>
            <person name="Guiltinan M.J."/>
            <person name="Tyler B.M."/>
            <person name="Meinhardt L.W."/>
            <person name="Bailey B.A."/>
        </authorList>
    </citation>
    <scope>NUCLEOTIDE SEQUENCE [LARGE SCALE GENOMIC DNA]</scope>
    <source>
        <strain evidence="3">sbr112.9</strain>
    </source>
</reference>